<keyword evidence="2" id="KW-1185">Reference proteome</keyword>
<sequence length="97" mass="10479">MSEALKTGPPHAKKFIINFKIGSRFVTKDDLVSFRCSPIPSGAAPLQTEMSVSGFVNDYIFKHVNAASMVAEVMVSNLRVHAAANAVELFVQTLAVL</sequence>
<dbReference type="Proteomes" id="UP000887159">
    <property type="component" value="Unassembled WGS sequence"/>
</dbReference>
<evidence type="ECO:0000313" key="1">
    <source>
        <dbReference type="EMBL" id="GFY14877.1"/>
    </source>
</evidence>
<comment type="caution">
    <text evidence="1">The sequence shown here is derived from an EMBL/GenBank/DDBJ whole genome shotgun (WGS) entry which is preliminary data.</text>
</comment>
<dbReference type="EMBL" id="BMAU01021332">
    <property type="protein sequence ID" value="GFY14877.1"/>
    <property type="molecule type" value="Genomic_DNA"/>
</dbReference>
<protein>
    <submittedName>
        <fullName evidence="1">Uncharacterized protein</fullName>
    </submittedName>
</protein>
<organism evidence="1 2">
    <name type="scientific">Trichonephila clavipes</name>
    <name type="common">Golden silk orbweaver</name>
    <name type="synonym">Nephila clavipes</name>
    <dbReference type="NCBI Taxonomy" id="2585209"/>
    <lineage>
        <taxon>Eukaryota</taxon>
        <taxon>Metazoa</taxon>
        <taxon>Ecdysozoa</taxon>
        <taxon>Arthropoda</taxon>
        <taxon>Chelicerata</taxon>
        <taxon>Arachnida</taxon>
        <taxon>Araneae</taxon>
        <taxon>Araneomorphae</taxon>
        <taxon>Entelegynae</taxon>
        <taxon>Araneoidea</taxon>
        <taxon>Nephilidae</taxon>
        <taxon>Trichonephila</taxon>
    </lineage>
</organism>
<gene>
    <name evidence="1" type="ORF">TNCV_234271</name>
</gene>
<dbReference type="AlphaFoldDB" id="A0A8X6ST90"/>
<proteinExistence type="predicted"/>
<reference evidence="1" key="1">
    <citation type="submission" date="2020-08" db="EMBL/GenBank/DDBJ databases">
        <title>Multicomponent nature underlies the extraordinary mechanical properties of spider dragline silk.</title>
        <authorList>
            <person name="Kono N."/>
            <person name="Nakamura H."/>
            <person name="Mori M."/>
            <person name="Yoshida Y."/>
            <person name="Ohtoshi R."/>
            <person name="Malay A.D."/>
            <person name="Moran D.A.P."/>
            <person name="Tomita M."/>
            <person name="Numata K."/>
            <person name="Arakawa K."/>
        </authorList>
    </citation>
    <scope>NUCLEOTIDE SEQUENCE</scope>
</reference>
<evidence type="ECO:0000313" key="2">
    <source>
        <dbReference type="Proteomes" id="UP000887159"/>
    </source>
</evidence>
<accession>A0A8X6ST90</accession>
<name>A0A8X6ST90_TRICX</name>